<evidence type="ECO:0000259" key="3">
    <source>
        <dbReference type="PROSITE" id="PS50937"/>
    </source>
</evidence>
<feature type="coiled-coil region" evidence="2">
    <location>
        <begin position="73"/>
        <end position="100"/>
    </location>
</feature>
<reference evidence="5" key="1">
    <citation type="submission" date="2016-10" db="EMBL/GenBank/DDBJ databases">
        <authorList>
            <person name="Varghese N."/>
            <person name="Submissions S."/>
        </authorList>
    </citation>
    <scope>NUCLEOTIDE SEQUENCE [LARGE SCALE GENOMIC DNA]</scope>
    <source>
        <strain evidence="5">KPR-1</strain>
    </source>
</reference>
<dbReference type="SMART" id="SM00422">
    <property type="entry name" value="HTH_MERR"/>
    <property type="match status" value="1"/>
</dbReference>
<keyword evidence="4" id="KW-0346">Stress response</keyword>
<name>A0A1H3ZNQ4_9ACTO</name>
<keyword evidence="5" id="KW-1185">Reference proteome</keyword>
<dbReference type="SUPFAM" id="SSF46955">
    <property type="entry name" value="Putative DNA-binding domain"/>
    <property type="match status" value="1"/>
</dbReference>
<dbReference type="InterPro" id="IPR047057">
    <property type="entry name" value="MerR_fam"/>
</dbReference>
<dbReference type="EMBL" id="FNQV01000006">
    <property type="protein sequence ID" value="SEA25051.1"/>
    <property type="molecule type" value="Genomic_DNA"/>
</dbReference>
<feature type="domain" description="HTH merR-type" evidence="3">
    <location>
        <begin position="7"/>
        <end position="76"/>
    </location>
</feature>
<evidence type="ECO:0000313" key="4">
    <source>
        <dbReference type="EMBL" id="SEA25051.1"/>
    </source>
</evidence>
<dbReference type="OrthoDB" id="5345718at2"/>
<dbReference type="FunFam" id="1.10.1660.10:FF:000008">
    <property type="entry name" value="Heat shock transcriptional regulator"/>
    <property type="match status" value="1"/>
</dbReference>
<dbReference type="Proteomes" id="UP000199288">
    <property type="component" value="Unassembled WGS sequence"/>
</dbReference>
<gene>
    <name evidence="4" type="ORF">SAMN02910418_01214</name>
</gene>
<dbReference type="AlphaFoldDB" id="A0A1H3ZNQ4"/>
<dbReference type="PROSITE" id="PS50937">
    <property type="entry name" value="HTH_MERR_2"/>
    <property type="match status" value="1"/>
</dbReference>
<keyword evidence="1" id="KW-0238">DNA-binding</keyword>
<evidence type="ECO:0000256" key="2">
    <source>
        <dbReference type="SAM" id="Coils"/>
    </source>
</evidence>
<dbReference type="RefSeq" id="WP_092563626.1">
    <property type="nucleotide sequence ID" value="NZ_FNQV01000006.1"/>
</dbReference>
<dbReference type="PANTHER" id="PTHR30204:SF58">
    <property type="entry name" value="HTH-TYPE TRANSCRIPTIONAL REGULATOR YFMP"/>
    <property type="match status" value="1"/>
</dbReference>
<dbReference type="Gene3D" id="1.10.1660.10">
    <property type="match status" value="1"/>
</dbReference>
<proteinExistence type="predicted"/>
<dbReference type="PANTHER" id="PTHR30204">
    <property type="entry name" value="REDOX-CYCLING DRUG-SENSING TRANSCRIPTIONAL ACTIVATOR SOXR"/>
    <property type="match status" value="1"/>
</dbReference>
<dbReference type="NCBIfam" id="NF047375">
    <property type="entry name" value="HeatShock_HspR"/>
    <property type="match status" value="1"/>
</dbReference>
<dbReference type="GO" id="GO:0003677">
    <property type="term" value="F:DNA binding"/>
    <property type="evidence" value="ECO:0007669"/>
    <property type="project" value="UniProtKB-KW"/>
</dbReference>
<dbReference type="InterPro" id="IPR009061">
    <property type="entry name" value="DNA-bd_dom_put_sf"/>
</dbReference>
<evidence type="ECO:0000313" key="5">
    <source>
        <dbReference type="Proteomes" id="UP000199288"/>
    </source>
</evidence>
<protein>
    <submittedName>
        <fullName evidence="4">MerR family transcriptional regulator, heat shock protein HspR</fullName>
    </submittedName>
</protein>
<organism evidence="4 5">
    <name type="scientific">Bowdeniella nasicola</name>
    <dbReference type="NCBI Taxonomy" id="208480"/>
    <lineage>
        <taxon>Bacteria</taxon>
        <taxon>Bacillati</taxon>
        <taxon>Actinomycetota</taxon>
        <taxon>Actinomycetes</taxon>
        <taxon>Actinomycetales</taxon>
        <taxon>Actinomycetaceae</taxon>
        <taxon>Bowdeniella</taxon>
    </lineage>
</organism>
<accession>A0A1H3ZNQ4</accession>
<dbReference type="Pfam" id="PF13411">
    <property type="entry name" value="MerR_1"/>
    <property type="match status" value="1"/>
</dbReference>
<sequence>MTTEEPTFVISVAAELAGMHPQTLRQYDRLGLVTPSRARGKGRRYSRDDVEALREIQRLSRDEGINLAGIRHIIELRSKLKKMERDMQRAARQLIQLQEEADARRSHRVFAAGPAGDVVVVPHGIRLKGRLPEPRPPMRARPILALAPARPALPSKDEAS</sequence>
<keyword evidence="2" id="KW-0175">Coiled coil</keyword>
<evidence type="ECO:0000256" key="1">
    <source>
        <dbReference type="ARBA" id="ARBA00023125"/>
    </source>
</evidence>
<dbReference type="InterPro" id="IPR000551">
    <property type="entry name" value="MerR-type_HTH_dom"/>
</dbReference>
<dbReference type="GO" id="GO:0003700">
    <property type="term" value="F:DNA-binding transcription factor activity"/>
    <property type="evidence" value="ECO:0007669"/>
    <property type="project" value="InterPro"/>
</dbReference>
<dbReference type="CDD" id="cd04766">
    <property type="entry name" value="HTH_HspR"/>
    <property type="match status" value="1"/>
</dbReference>